<dbReference type="Proteomes" id="UP000037035">
    <property type="component" value="Unassembled WGS sequence"/>
</dbReference>
<name>A0A0L6UR30_9BASI</name>
<organism evidence="1 2">
    <name type="scientific">Puccinia sorghi</name>
    <dbReference type="NCBI Taxonomy" id="27349"/>
    <lineage>
        <taxon>Eukaryota</taxon>
        <taxon>Fungi</taxon>
        <taxon>Dikarya</taxon>
        <taxon>Basidiomycota</taxon>
        <taxon>Pucciniomycotina</taxon>
        <taxon>Pucciniomycetes</taxon>
        <taxon>Pucciniales</taxon>
        <taxon>Pucciniaceae</taxon>
        <taxon>Puccinia</taxon>
    </lineage>
</organism>
<dbReference type="OrthoDB" id="2266810at2759"/>
<evidence type="ECO:0008006" key="3">
    <source>
        <dbReference type="Google" id="ProtNLM"/>
    </source>
</evidence>
<keyword evidence="2" id="KW-1185">Reference proteome</keyword>
<accession>A0A0L6UR30</accession>
<feature type="non-terminal residue" evidence="1">
    <location>
        <position position="1"/>
    </location>
</feature>
<dbReference type="EMBL" id="LAVV01009218">
    <property type="protein sequence ID" value="KNZ50984.1"/>
    <property type="molecule type" value="Genomic_DNA"/>
</dbReference>
<protein>
    <recommendedName>
        <fullName evidence="3">Retrotransposon gag domain-containing protein</fullName>
    </recommendedName>
</protein>
<feature type="non-terminal residue" evidence="1">
    <location>
        <position position="264"/>
    </location>
</feature>
<reference evidence="1 2" key="1">
    <citation type="submission" date="2015-08" db="EMBL/GenBank/DDBJ databases">
        <title>Next Generation Sequencing and Analysis of the Genome of Puccinia sorghi L Schw, the Causal Agent of Maize Common Rust.</title>
        <authorList>
            <person name="Rochi L."/>
            <person name="Burguener G."/>
            <person name="Darino M."/>
            <person name="Turjanski A."/>
            <person name="Kreff E."/>
            <person name="Dieguez M.J."/>
            <person name="Sacco F."/>
        </authorList>
    </citation>
    <scope>NUCLEOTIDE SEQUENCE [LARGE SCALE GENOMIC DNA]</scope>
    <source>
        <strain evidence="1 2">RO10H11247</strain>
    </source>
</reference>
<comment type="caution">
    <text evidence="1">The sequence shown here is derived from an EMBL/GenBank/DDBJ whole genome shotgun (WGS) entry which is preliminary data.</text>
</comment>
<dbReference type="AlphaFoldDB" id="A0A0L6UR30"/>
<proteinExistence type="predicted"/>
<gene>
    <name evidence="1" type="ORF">VP01_4144g1</name>
</gene>
<evidence type="ECO:0000313" key="2">
    <source>
        <dbReference type="Proteomes" id="UP000037035"/>
    </source>
</evidence>
<dbReference type="VEuPathDB" id="FungiDB:VP01_4144g1"/>
<sequence>STQYTLEEDTQLPTETQIGFCHLVYDGLHNNLVSTISYEALQHRGGVLVALQSLRQTGTVSAYMQEFNSHPCTVGWANTPLMNLYQHKLKERIELAVVMSNIQFTSLRTMQAMALKAGHKIEGIWNGQLAPIPTRTSDPTTYPNAMDLLAFQRIEPLLPLWPSQTCLTWILQQEKEMNLIANWGMYKGAEAEDHPPVGETGKSQRGLQDHNTSGTLVTFGNLAFSISNQITENSLQLTKFPKTHELNSISSAITHSGLEMTPNL</sequence>
<evidence type="ECO:0000313" key="1">
    <source>
        <dbReference type="EMBL" id="KNZ50984.1"/>
    </source>
</evidence>